<dbReference type="Gene3D" id="3.40.630.30">
    <property type="match status" value="1"/>
</dbReference>
<accession>A0A9X1X8Y3</accession>
<keyword evidence="2" id="KW-1185">Reference proteome</keyword>
<protein>
    <recommendedName>
        <fullName evidence="3">N-acetyltransferase domain-containing protein</fullName>
    </recommendedName>
</protein>
<reference evidence="1" key="1">
    <citation type="submission" date="2021-09" db="EMBL/GenBank/DDBJ databases">
        <title>Genome analysis of Fictibacillus sp. KIGAM418 isolated from marine sediment.</title>
        <authorList>
            <person name="Seo M.-J."/>
            <person name="Cho E.-S."/>
            <person name="Hwang C.Y."/>
        </authorList>
    </citation>
    <scope>NUCLEOTIDE SEQUENCE</scope>
    <source>
        <strain evidence="1">KIGAM418</strain>
    </source>
</reference>
<sequence>MEIQLATVKDVPSMVKVLNAVTLDLLKKGINQWPYPWDLFVVKQAVERDEGYVVRLDAQIIGAFYIYSVSKLSDLPIEPQSLYISRIAILPE</sequence>
<evidence type="ECO:0008006" key="3">
    <source>
        <dbReference type="Google" id="ProtNLM"/>
    </source>
</evidence>
<dbReference type="Proteomes" id="UP001139011">
    <property type="component" value="Unassembled WGS sequence"/>
</dbReference>
<comment type="caution">
    <text evidence="1">The sequence shown here is derived from an EMBL/GenBank/DDBJ whole genome shotgun (WGS) entry which is preliminary data.</text>
</comment>
<dbReference type="AlphaFoldDB" id="A0A9X1X8Y3"/>
<gene>
    <name evidence="1" type="ORF">LCY76_07130</name>
</gene>
<evidence type="ECO:0000313" key="2">
    <source>
        <dbReference type="Proteomes" id="UP001139011"/>
    </source>
</evidence>
<dbReference type="RefSeq" id="WP_248252053.1">
    <property type="nucleotide sequence ID" value="NZ_JAIWJX010000002.1"/>
</dbReference>
<organism evidence="1 2">
    <name type="scientific">Fictibacillus marinisediminis</name>
    <dbReference type="NCBI Taxonomy" id="2878389"/>
    <lineage>
        <taxon>Bacteria</taxon>
        <taxon>Bacillati</taxon>
        <taxon>Bacillota</taxon>
        <taxon>Bacilli</taxon>
        <taxon>Bacillales</taxon>
        <taxon>Fictibacillaceae</taxon>
        <taxon>Fictibacillus</taxon>
    </lineage>
</organism>
<dbReference type="SUPFAM" id="SSF55729">
    <property type="entry name" value="Acyl-CoA N-acyltransferases (Nat)"/>
    <property type="match status" value="1"/>
</dbReference>
<evidence type="ECO:0000313" key="1">
    <source>
        <dbReference type="EMBL" id="MCK6256367.1"/>
    </source>
</evidence>
<proteinExistence type="predicted"/>
<dbReference type="InterPro" id="IPR016181">
    <property type="entry name" value="Acyl_CoA_acyltransferase"/>
</dbReference>
<name>A0A9X1X8Y3_9BACL</name>
<dbReference type="EMBL" id="JAIWJX010000002">
    <property type="protein sequence ID" value="MCK6256367.1"/>
    <property type="molecule type" value="Genomic_DNA"/>
</dbReference>